<gene>
    <name evidence="1" type="ORF">SAMN04487824_12717</name>
</gene>
<protein>
    <submittedName>
        <fullName evidence="1">Uncharacterized protein</fullName>
    </submittedName>
</protein>
<keyword evidence="2" id="KW-1185">Reference proteome</keyword>
<sequence>MSFVGRKDELIRQAFGLPEYRRSSSEPTLAAALDGVAVDGRRAEGSTAKRLTSLPFETGGSFTCR</sequence>
<dbReference type="Proteomes" id="UP000198528">
    <property type="component" value="Unassembled WGS sequence"/>
</dbReference>
<proteinExistence type="predicted"/>
<dbReference type="RefSeq" id="WP_090847617.1">
    <property type="nucleotide sequence ID" value="NZ_FMZL01000027.1"/>
</dbReference>
<dbReference type="EMBL" id="FMZL01000027">
    <property type="protein sequence ID" value="SDC61198.1"/>
    <property type="molecule type" value="Genomic_DNA"/>
</dbReference>
<dbReference type="AlphaFoldDB" id="A0A1G6N039"/>
<evidence type="ECO:0000313" key="2">
    <source>
        <dbReference type="Proteomes" id="UP000198528"/>
    </source>
</evidence>
<evidence type="ECO:0000313" key="1">
    <source>
        <dbReference type="EMBL" id="SDC61198.1"/>
    </source>
</evidence>
<reference evidence="2" key="1">
    <citation type="submission" date="2016-10" db="EMBL/GenBank/DDBJ databases">
        <authorList>
            <person name="Varghese N."/>
            <person name="Submissions S."/>
        </authorList>
    </citation>
    <scope>NUCLEOTIDE SEQUENCE [LARGE SCALE GENOMIC DNA]</scope>
    <source>
        <strain evidence="2">DSM 22619</strain>
    </source>
</reference>
<organism evidence="1 2">
    <name type="scientific">Parafannyhessea umbonata</name>
    <dbReference type="NCBI Taxonomy" id="604330"/>
    <lineage>
        <taxon>Bacteria</taxon>
        <taxon>Bacillati</taxon>
        <taxon>Actinomycetota</taxon>
        <taxon>Coriobacteriia</taxon>
        <taxon>Coriobacteriales</taxon>
        <taxon>Atopobiaceae</taxon>
        <taxon>Parafannyhessea</taxon>
    </lineage>
</organism>
<name>A0A1G6N039_9ACTN</name>
<accession>A0A1G6N039</accession>